<comment type="caution">
    <text evidence="3">The sequence shown here is derived from an EMBL/GenBank/DDBJ whole genome shotgun (WGS) entry which is preliminary data.</text>
</comment>
<feature type="region of interest" description="Disordered" evidence="1">
    <location>
        <begin position="427"/>
        <end position="488"/>
    </location>
</feature>
<feature type="compositionally biased region" description="Polar residues" evidence="1">
    <location>
        <begin position="373"/>
        <end position="384"/>
    </location>
</feature>
<dbReference type="PRINTS" id="PR01217">
    <property type="entry name" value="PRICHEXTENSN"/>
</dbReference>
<dbReference type="EMBL" id="MU150229">
    <property type="protein sequence ID" value="KAF9469674.1"/>
    <property type="molecule type" value="Genomic_DNA"/>
</dbReference>
<feature type="region of interest" description="Disordered" evidence="1">
    <location>
        <begin position="136"/>
        <end position="203"/>
    </location>
</feature>
<dbReference type="Pfam" id="PF09429">
    <property type="entry name" value="Wbp11"/>
    <property type="match status" value="1"/>
</dbReference>
<feature type="region of interest" description="Disordered" evidence="1">
    <location>
        <begin position="354"/>
        <end position="389"/>
    </location>
</feature>
<evidence type="ECO:0000256" key="1">
    <source>
        <dbReference type="SAM" id="MobiDB-lite"/>
    </source>
</evidence>
<evidence type="ECO:0000259" key="2">
    <source>
        <dbReference type="Pfam" id="PF09429"/>
    </source>
</evidence>
<feature type="compositionally biased region" description="Acidic residues" evidence="1">
    <location>
        <begin position="153"/>
        <end position="166"/>
    </location>
</feature>
<gene>
    <name evidence="3" type="ORF">BDZ94DRAFT_1278854</name>
</gene>
<feature type="compositionally biased region" description="Polar residues" evidence="1">
    <location>
        <begin position="354"/>
        <end position="364"/>
    </location>
</feature>
<keyword evidence="4" id="KW-1185">Reference proteome</keyword>
<feature type="domain" description="Wbp11/ELF5/Saf1 N-terminal" evidence="2">
    <location>
        <begin position="3"/>
        <end position="72"/>
    </location>
</feature>
<accession>A0A9P6CR48</accession>
<protein>
    <submittedName>
        <fullName evidence="3">mRNA biogenesis factor-domain-containing protein</fullName>
    </submittedName>
</protein>
<evidence type="ECO:0000313" key="3">
    <source>
        <dbReference type="EMBL" id="KAF9469674.1"/>
    </source>
</evidence>
<feature type="compositionally biased region" description="Basic residues" evidence="1">
    <location>
        <begin position="14"/>
        <end position="26"/>
    </location>
</feature>
<feature type="compositionally biased region" description="Acidic residues" evidence="1">
    <location>
        <begin position="178"/>
        <end position="187"/>
    </location>
</feature>
<sequence length="511" mass="55522">MAKKNLNPADSYRKAQRKKELKKARSKARDFALVKKDTWDLEDEIARLEVEEDTSENTRLAELKAELEKINKKKAEYVTEHPEQRRLVYKPRRKEGANVEDEPILLRRNLFNKNGLPRHPERSVYYDPVMNPFGVAPPGMPYLERSPKPGEVYSDEEEENSDDSDEIPLPPGPPPGTEEVDSDDDIPMPEGPPPDQSKQGMFIHLSIDLDLTLHKASTSSLHPQPPIIPLPPRPPPTISGLPLPPPPGNIPYSLPPPGFPIGSLPPLPPGFLGEALPPLPLPPPPGFTGVGLPPPPPGFPQIPIQGYVPHALPNFPPPGLPLPPPPAGFFPRRSQSASSMQDPLSTIPHQTYQAHRAGQSTLPSHPSLPPNPTKNTAGPVSLGQNDGAEKPSAKLVAATVFATPQLRDFKKEATAFVPTALKRKRTGAAGTGTSTRIDAAPSDLGAGVDTNTEGPTRPDLLSTLKNQFGPTPPASKNEAIKGKNEPKLKKVKNDDYEKFIEEMGDILGQNK</sequence>
<dbReference type="AlphaFoldDB" id="A0A9P6CR48"/>
<dbReference type="OrthoDB" id="205569at2759"/>
<organism evidence="3 4">
    <name type="scientific">Collybia nuda</name>
    <dbReference type="NCBI Taxonomy" id="64659"/>
    <lineage>
        <taxon>Eukaryota</taxon>
        <taxon>Fungi</taxon>
        <taxon>Dikarya</taxon>
        <taxon>Basidiomycota</taxon>
        <taxon>Agaricomycotina</taxon>
        <taxon>Agaricomycetes</taxon>
        <taxon>Agaricomycetidae</taxon>
        <taxon>Agaricales</taxon>
        <taxon>Tricholomatineae</taxon>
        <taxon>Clitocybaceae</taxon>
        <taxon>Collybia</taxon>
    </lineage>
</organism>
<name>A0A9P6CR48_9AGAR</name>
<feature type="region of interest" description="Disordered" evidence="1">
    <location>
        <begin position="1"/>
        <end position="27"/>
    </location>
</feature>
<evidence type="ECO:0000313" key="4">
    <source>
        <dbReference type="Proteomes" id="UP000807353"/>
    </source>
</evidence>
<dbReference type="InterPro" id="IPR019007">
    <property type="entry name" value="Wbp11/ELF5/Saf1_N"/>
</dbReference>
<reference evidence="3" key="1">
    <citation type="submission" date="2020-11" db="EMBL/GenBank/DDBJ databases">
        <authorList>
            <consortium name="DOE Joint Genome Institute"/>
            <person name="Ahrendt S."/>
            <person name="Riley R."/>
            <person name="Andreopoulos W."/>
            <person name="Labutti K."/>
            <person name="Pangilinan J."/>
            <person name="Ruiz-Duenas F.J."/>
            <person name="Barrasa J.M."/>
            <person name="Sanchez-Garcia M."/>
            <person name="Camarero S."/>
            <person name="Miyauchi S."/>
            <person name="Serrano A."/>
            <person name="Linde D."/>
            <person name="Babiker R."/>
            <person name="Drula E."/>
            <person name="Ayuso-Fernandez I."/>
            <person name="Pacheco R."/>
            <person name="Padilla G."/>
            <person name="Ferreira P."/>
            <person name="Barriuso J."/>
            <person name="Kellner H."/>
            <person name="Castanera R."/>
            <person name="Alfaro M."/>
            <person name="Ramirez L."/>
            <person name="Pisabarro A.G."/>
            <person name="Kuo A."/>
            <person name="Tritt A."/>
            <person name="Lipzen A."/>
            <person name="He G."/>
            <person name="Yan M."/>
            <person name="Ng V."/>
            <person name="Cullen D."/>
            <person name="Martin F."/>
            <person name="Rosso M.-N."/>
            <person name="Henrissat B."/>
            <person name="Hibbett D."/>
            <person name="Martinez A.T."/>
            <person name="Grigoriev I.V."/>
        </authorList>
    </citation>
    <scope>NUCLEOTIDE SEQUENCE</scope>
    <source>
        <strain evidence="3">CBS 247.69</strain>
    </source>
</reference>
<proteinExistence type="predicted"/>
<dbReference type="Pfam" id="PF12622">
    <property type="entry name" value="NpwBP"/>
    <property type="match status" value="1"/>
</dbReference>
<dbReference type="Proteomes" id="UP000807353">
    <property type="component" value="Unassembled WGS sequence"/>
</dbReference>
<dbReference type="GO" id="GO:0006396">
    <property type="term" value="P:RNA processing"/>
    <property type="evidence" value="ECO:0007669"/>
    <property type="project" value="InterPro"/>
</dbReference>
<feature type="compositionally biased region" description="Basic and acidic residues" evidence="1">
    <location>
        <begin position="478"/>
        <end position="488"/>
    </location>
</feature>